<proteinExistence type="predicted"/>
<evidence type="ECO:0000313" key="2">
    <source>
        <dbReference type="EMBL" id="MBM7127360.1"/>
    </source>
</evidence>
<dbReference type="InterPro" id="IPR003607">
    <property type="entry name" value="HD/PDEase_dom"/>
</dbReference>
<name>A0ABS2K9D7_9GAMM</name>
<evidence type="ECO:0000313" key="3">
    <source>
        <dbReference type="Proteomes" id="UP001430149"/>
    </source>
</evidence>
<dbReference type="InterPro" id="IPR052567">
    <property type="entry name" value="OP_Dioxygenase"/>
</dbReference>
<evidence type="ECO:0000259" key="1">
    <source>
        <dbReference type="Pfam" id="PF01966"/>
    </source>
</evidence>
<dbReference type="InterPro" id="IPR006674">
    <property type="entry name" value="HD_domain"/>
</dbReference>
<dbReference type="SUPFAM" id="SSF109604">
    <property type="entry name" value="HD-domain/PDEase-like"/>
    <property type="match status" value="1"/>
</dbReference>
<dbReference type="CDD" id="cd00077">
    <property type="entry name" value="HDc"/>
    <property type="match status" value="1"/>
</dbReference>
<reference evidence="2" key="1">
    <citation type="submission" date="2020-10" db="EMBL/GenBank/DDBJ databases">
        <title>Phylogeny of dyella-like bacteria.</title>
        <authorList>
            <person name="Fu J."/>
        </authorList>
    </citation>
    <scope>NUCLEOTIDE SEQUENCE</scope>
    <source>
        <strain evidence="2">DHOC52</strain>
    </source>
</reference>
<keyword evidence="3" id="KW-1185">Reference proteome</keyword>
<sequence length="187" mass="20334">MAYAKHVDELLDLLSAQGKEAYFGEPVSILEHCLQCAHFAEQSQASPSTIAAALLHDIGHMLHGLPEDIAQQGMDGAHEDVAAVHLAKWFGEDVTETVRLHVAAKRYLCATDATYMARLSPSSIESLQLQGGPMSQEEATAFEALPNAGVAVQLRRWDDEAKIPQLDVPGLAHYRSVLLQVSKVPQL</sequence>
<dbReference type="PANTHER" id="PTHR40202:SF1">
    <property type="entry name" value="HD DOMAIN-CONTAINING PROTEIN"/>
    <property type="match status" value="1"/>
</dbReference>
<gene>
    <name evidence="2" type="ORF">ISP19_18450</name>
</gene>
<comment type="caution">
    <text evidence="2">The sequence shown here is derived from an EMBL/GenBank/DDBJ whole genome shotgun (WGS) entry which is preliminary data.</text>
</comment>
<feature type="domain" description="HD" evidence="1">
    <location>
        <begin position="30"/>
        <end position="106"/>
    </location>
</feature>
<dbReference type="Pfam" id="PF01966">
    <property type="entry name" value="HD"/>
    <property type="match status" value="1"/>
</dbReference>
<dbReference type="PANTHER" id="PTHR40202">
    <property type="match status" value="1"/>
</dbReference>
<dbReference type="EMBL" id="JADIKE010000039">
    <property type="protein sequence ID" value="MBM7127360.1"/>
    <property type="molecule type" value="Genomic_DNA"/>
</dbReference>
<dbReference type="Proteomes" id="UP001430149">
    <property type="component" value="Unassembled WGS sequence"/>
</dbReference>
<accession>A0ABS2K9D7</accession>
<organism evidence="2 3">
    <name type="scientific">Dyella flava</name>
    <dbReference type="NCBI Taxonomy" id="1920170"/>
    <lineage>
        <taxon>Bacteria</taxon>
        <taxon>Pseudomonadati</taxon>
        <taxon>Pseudomonadota</taxon>
        <taxon>Gammaproteobacteria</taxon>
        <taxon>Lysobacterales</taxon>
        <taxon>Rhodanobacteraceae</taxon>
        <taxon>Dyella</taxon>
    </lineage>
</organism>
<protein>
    <submittedName>
        <fullName evidence="2">HD domain-containing protein</fullName>
    </submittedName>
</protein>
<dbReference type="Gene3D" id="1.10.3210.10">
    <property type="entry name" value="Hypothetical protein af1432"/>
    <property type="match status" value="1"/>
</dbReference>